<evidence type="ECO:0000256" key="2">
    <source>
        <dbReference type="ARBA" id="ARBA00022490"/>
    </source>
</evidence>
<dbReference type="PANTHER" id="PTHR21064">
    <property type="entry name" value="AMINOGLYCOSIDE PHOSPHOTRANSFERASE DOMAIN-CONTAINING PROTEIN-RELATED"/>
    <property type="match status" value="1"/>
</dbReference>
<sequence length="338" mass="38710">MSIFNTLPPLFHSIDIEKIAFDYFGIDVKAVELNSERDQNFYLSDISGQEYVMKVFNAAEKPPIVDMQNQAMSHVAKMEPTIRVSSIVKTLGGSDVLEYAHGGTLHLVRVLRYIPGRQLKDVDHNVVSLTDLGAFLGKLDHSLIKFHHPAAKREFPWDIRNINFIEIHYSQLWNERNRSLLDHFLNQYKKNILPNEAQLRKAVIHNDGNDHNVLVNESGDTIGIIDFGDMVYTFIVCEPAVCIAYMVLGKNDPFNVAAQLLKGYHQAFSLSLDEVMAVIYLVCVRSCITVTMAAYRRRLFPNNAYISVSDTQAWEFLKYMHKQDLNDWAEKLLQYVNP</sequence>
<dbReference type="InterPro" id="IPR002575">
    <property type="entry name" value="Aminoglycoside_PTrfase"/>
</dbReference>
<evidence type="ECO:0000259" key="9">
    <source>
        <dbReference type="Pfam" id="PF01636"/>
    </source>
</evidence>
<evidence type="ECO:0000256" key="8">
    <source>
        <dbReference type="ARBA" id="ARBA00040505"/>
    </source>
</evidence>
<comment type="catalytic activity">
    <reaction evidence="5">
        <text>(5R)-5-hydroxy-L-lysine + GTP = (5R)-5-phosphooxy-L-lysine + GDP + H(+)</text>
        <dbReference type="Rhea" id="RHEA:19049"/>
        <dbReference type="ChEBI" id="CHEBI:15378"/>
        <dbReference type="ChEBI" id="CHEBI:37565"/>
        <dbReference type="ChEBI" id="CHEBI:57882"/>
        <dbReference type="ChEBI" id="CHEBI:58189"/>
        <dbReference type="ChEBI" id="CHEBI:58357"/>
        <dbReference type="EC" id="2.7.1.81"/>
    </reaction>
</comment>
<comment type="function">
    <text evidence="6">Catalyzes the GTP-dependent phosphorylation of 5-hydroxy-L-lysine.</text>
</comment>
<evidence type="ECO:0000256" key="6">
    <source>
        <dbReference type="ARBA" id="ARBA00037368"/>
    </source>
</evidence>
<dbReference type="InterPro" id="IPR050249">
    <property type="entry name" value="Pseudomonas-type_ThrB"/>
</dbReference>
<evidence type="ECO:0000256" key="4">
    <source>
        <dbReference type="ARBA" id="ARBA00022777"/>
    </source>
</evidence>
<evidence type="ECO:0000256" key="5">
    <source>
        <dbReference type="ARBA" id="ARBA00036820"/>
    </source>
</evidence>
<comment type="subcellular location">
    <subcellularLocation>
        <location evidence="1">Cytoplasm</location>
    </subcellularLocation>
</comment>
<dbReference type="InterPro" id="IPR011009">
    <property type="entry name" value="Kinase-like_dom_sf"/>
</dbReference>
<dbReference type="Gene3D" id="3.90.1200.10">
    <property type="match status" value="1"/>
</dbReference>
<keyword evidence="2" id="KW-0963">Cytoplasm</keyword>
<dbReference type="PANTHER" id="PTHR21064:SF1">
    <property type="entry name" value="HYDROXYLYSINE KINASE"/>
    <property type="match status" value="1"/>
</dbReference>
<evidence type="ECO:0000256" key="1">
    <source>
        <dbReference type="ARBA" id="ARBA00004496"/>
    </source>
</evidence>
<dbReference type="EMBL" id="UINC01008790">
    <property type="protein sequence ID" value="SVA39513.1"/>
    <property type="molecule type" value="Genomic_DNA"/>
</dbReference>
<organism evidence="10">
    <name type="scientific">marine metagenome</name>
    <dbReference type="NCBI Taxonomy" id="408172"/>
    <lineage>
        <taxon>unclassified sequences</taxon>
        <taxon>metagenomes</taxon>
        <taxon>ecological metagenomes</taxon>
    </lineage>
</organism>
<gene>
    <name evidence="10" type="ORF">METZ01_LOCUS92367</name>
</gene>
<keyword evidence="4" id="KW-0418">Kinase</keyword>
<name>A0A381VJ63_9ZZZZ</name>
<accession>A0A381VJ63</accession>
<evidence type="ECO:0000256" key="7">
    <source>
        <dbReference type="ARBA" id="ARBA00038873"/>
    </source>
</evidence>
<protein>
    <recommendedName>
        <fullName evidence="8">Hydroxylysine kinase</fullName>
        <ecNumber evidence="7">2.7.1.81</ecNumber>
    </recommendedName>
</protein>
<dbReference type="GO" id="GO:0005737">
    <property type="term" value="C:cytoplasm"/>
    <property type="evidence" value="ECO:0007669"/>
    <property type="project" value="UniProtKB-SubCell"/>
</dbReference>
<dbReference type="Pfam" id="PF01636">
    <property type="entry name" value="APH"/>
    <property type="match status" value="1"/>
</dbReference>
<dbReference type="SUPFAM" id="SSF56112">
    <property type="entry name" value="Protein kinase-like (PK-like)"/>
    <property type="match status" value="1"/>
</dbReference>
<evidence type="ECO:0000313" key="10">
    <source>
        <dbReference type="EMBL" id="SVA39513.1"/>
    </source>
</evidence>
<feature type="domain" description="Aminoglycoside phosphotransferase" evidence="9">
    <location>
        <begin position="33"/>
        <end position="266"/>
    </location>
</feature>
<dbReference type="AlphaFoldDB" id="A0A381VJ63"/>
<evidence type="ECO:0000256" key="3">
    <source>
        <dbReference type="ARBA" id="ARBA00022679"/>
    </source>
</evidence>
<dbReference type="GO" id="GO:0047992">
    <property type="term" value="F:hydroxylysine kinase activity"/>
    <property type="evidence" value="ECO:0007669"/>
    <property type="project" value="UniProtKB-EC"/>
</dbReference>
<keyword evidence="3" id="KW-0808">Transferase</keyword>
<proteinExistence type="predicted"/>
<dbReference type="EC" id="2.7.1.81" evidence="7"/>
<reference evidence="10" key="1">
    <citation type="submission" date="2018-05" db="EMBL/GenBank/DDBJ databases">
        <authorList>
            <person name="Lanie J.A."/>
            <person name="Ng W.-L."/>
            <person name="Kazmierczak K.M."/>
            <person name="Andrzejewski T.M."/>
            <person name="Davidsen T.M."/>
            <person name="Wayne K.J."/>
            <person name="Tettelin H."/>
            <person name="Glass J.I."/>
            <person name="Rusch D."/>
            <person name="Podicherti R."/>
            <person name="Tsui H.-C.T."/>
            <person name="Winkler M.E."/>
        </authorList>
    </citation>
    <scope>NUCLEOTIDE SEQUENCE</scope>
</reference>